<keyword evidence="2" id="KW-0812">Transmembrane</keyword>
<evidence type="ECO:0008006" key="5">
    <source>
        <dbReference type="Google" id="ProtNLM"/>
    </source>
</evidence>
<keyword evidence="2" id="KW-0472">Membrane</keyword>
<keyword evidence="4" id="KW-1185">Reference proteome</keyword>
<name>A0ABT5VJL6_9BACI</name>
<keyword evidence="1" id="KW-0732">Signal</keyword>
<evidence type="ECO:0000313" key="3">
    <source>
        <dbReference type="EMBL" id="MDE5415381.1"/>
    </source>
</evidence>
<accession>A0ABT5VJL6</accession>
<sequence length="355" mass="41740">MTNRPWEIEKIKNNVKYLTNGAIVLTDEEAELCQSLLEKDGEDIKAIVEATYHLEWENKDYEGLLVFSDYRVLFFSRIDSGETELDYMETYEYPFISNVTTKDETSLNPQLTFTFKAPRKEMVVYRNIDRTKMDTIVSMMNHYSSNRKLKDYKKSKSSGWAVKVVGGILAGLFILGLIGFFVEDEVAEESHEHVFGEFEDWEESALKVSINENQIDVEDLIEYKISEAYFTNIIEPPNYNKDYPTIFQLKPEDNTLYYVIEMKAVNISDQTIDPIMDIPILFTLIEDGFYEFFTTPLYLNTDLSDFAFDKKLLPEEEAHKYLYFEVPKKLQDNENRIDLRVNHYYDYKGQLINLR</sequence>
<comment type="caution">
    <text evidence="3">The sequence shown here is derived from an EMBL/GenBank/DDBJ whole genome shotgun (WGS) entry which is preliminary data.</text>
</comment>
<dbReference type="RefSeq" id="WP_275119975.1">
    <property type="nucleotide sequence ID" value="NZ_JAOTPO010000015.1"/>
</dbReference>
<keyword evidence="2" id="KW-1133">Transmembrane helix</keyword>
<organism evidence="3 4">
    <name type="scientific">Alkalihalobacterium chitinilyticum</name>
    <dbReference type="NCBI Taxonomy" id="2980103"/>
    <lineage>
        <taxon>Bacteria</taxon>
        <taxon>Bacillati</taxon>
        <taxon>Bacillota</taxon>
        <taxon>Bacilli</taxon>
        <taxon>Bacillales</taxon>
        <taxon>Bacillaceae</taxon>
        <taxon>Alkalihalobacterium</taxon>
    </lineage>
</organism>
<proteinExistence type="predicted"/>
<reference evidence="3" key="1">
    <citation type="submission" date="2024-05" db="EMBL/GenBank/DDBJ databases">
        <title>Alkalihalobacillus sp. strain MEB203 novel alkaliphilic bacterium from Lonar Lake, India.</title>
        <authorList>
            <person name="Joshi A."/>
            <person name="Thite S."/>
            <person name="Mengade P."/>
        </authorList>
    </citation>
    <scope>NUCLEOTIDE SEQUENCE</scope>
    <source>
        <strain evidence="3">MEB 203</strain>
    </source>
</reference>
<dbReference type="Proteomes" id="UP001148125">
    <property type="component" value="Unassembled WGS sequence"/>
</dbReference>
<feature type="transmembrane region" description="Helical" evidence="2">
    <location>
        <begin position="160"/>
        <end position="182"/>
    </location>
</feature>
<protein>
    <recommendedName>
        <fullName evidence="5">DUF4352 domain-containing protein</fullName>
    </recommendedName>
</protein>
<evidence type="ECO:0000256" key="1">
    <source>
        <dbReference type="ARBA" id="ARBA00022729"/>
    </source>
</evidence>
<evidence type="ECO:0000313" key="4">
    <source>
        <dbReference type="Proteomes" id="UP001148125"/>
    </source>
</evidence>
<dbReference type="InterPro" id="IPR029050">
    <property type="entry name" value="Immunoprotect_excell_Ig-like"/>
</dbReference>
<dbReference type="EMBL" id="JAOTPO010000015">
    <property type="protein sequence ID" value="MDE5415381.1"/>
    <property type="molecule type" value="Genomic_DNA"/>
</dbReference>
<dbReference type="Gene3D" id="2.60.40.1240">
    <property type="match status" value="1"/>
</dbReference>
<gene>
    <name evidence="3" type="ORF">N7Z68_18635</name>
</gene>
<evidence type="ECO:0000256" key="2">
    <source>
        <dbReference type="SAM" id="Phobius"/>
    </source>
</evidence>